<comment type="caution">
    <text evidence="3">The sequence shown here is derived from an EMBL/GenBank/DDBJ whole genome shotgun (WGS) entry which is preliminary data.</text>
</comment>
<keyword evidence="1" id="KW-0472">Membrane</keyword>
<organism evidence="3 4">
    <name type="scientific">candidate division WWE3 bacterium GW2011_GWC2_41_23</name>
    <dbReference type="NCBI Taxonomy" id="1619123"/>
    <lineage>
        <taxon>Bacteria</taxon>
        <taxon>Katanobacteria</taxon>
    </lineage>
</organism>
<dbReference type="EMBL" id="LCBB01000012">
    <property type="protein sequence ID" value="KKS02712.1"/>
    <property type="molecule type" value="Genomic_DNA"/>
</dbReference>
<keyword evidence="1" id="KW-1133">Transmembrane helix</keyword>
<feature type="transmembrane region" description="Helical" evidence="1">
    <location>
        <begin position="111"/>
        <end position="131"/>
    </location>
</feature>
<dbReference type="GO" id="GO:0016020">
    <property type="term" value="C:membrane"/>
    <property type="evidence" value="ECO:0007669"/>
    <property type="project" value="TreeGrafter"/>
</dbReference>
<evidence type="ECO:0000256" key="1">
    <source>
        <dbReference type="SAM" id="Phobius"/>
    </source>
</evidence>
<evidence type="ECO:0000259" key="2">
    <source>
        <dbReference type="Pfam" id="PF01757"/>
    </source>
</evidence>
<dbReference type="InterPro" id="IPR050879">
    <property type="entry name" value="Acyltransferase_3"/>
</dbReference>
<dbReference type="AlphaFoldDB" id="A0A0G0VSS4"/>
<dbReference type="InterPro" id="IPR002656">
    <property type="entry name" value="Acyl_transf_3_dom"/>
</dbReference>
<evidence type="ECO:0000313" key="3">
    <source>
        <dbReference type="EMBL" id="KKS02712.1"/>
    </source>
</evidence>
<feature type="transmembrane region" description="Helical" evidence="1">
    <location>
        <begin position="331"/>
        <end position="355"/>
    </location>
</feature>
<dbReference type="PANTHER" id="PTHR23028">
    <property type="entry name" value="ACETYLTRANSFERASE"/>
    <property type="match status" value="1"/>
</dbReference>
<feature type="transmembrane region" description="Helical" evidence="1">
    <location>
        <begin position="46"/>
        <end position="62"/>
    </location>
</feature>
<dbReference type="GO" id="GO:0016747">
    <property type="term" value="F:acyltransferase activity, transferring groups other than amino-acyl groups"/>
    <property type="evidence" value="ECO:0007669"/>
    <property type="project" value="InterPro"/>
</dbReference>
<dbReference type="PANTHER" id="PTHR23028:SF53">
    <property type="entry name" value="ACYL_TRANSF_3 DOMAIN-CONTAINING PROTEIN"/>
    <property type="match status" value="1"/>
</dbReference>
<feature type="transmembrane region" description="Helical" evidence="1">
    <location>
        <begin position="249"/>
        <end position="271"/>
    </location>
</feature>
<dbReference type="GO" id="GO:0000271">
    <property type="term" value="P:polysaccharide biosynthetic process"/>
    <property type="evidence" value="ECO:0007669"/>
    <property type="project" value="TreeGrafter"/>
</dbReference>
<protein>
    <recommendedName>
        <fullName evidence="2">Acyltransferase 3 domain-containing protein</fullName>
    </recommendedName>
</protein>
<keyword evidence="1" id="KW-0812">Transmembrane</keyword>
<sequence>MRINIADPVFQTTLFIIFFALSVVLTLKKDTKPYEMDHEHTDELKGVAILMVVFSHVGYFLANDARFLFPLSIAAGVGVNIFLFLSGFGLTSSGLNAPKTWKEFYVKRLRIIFVPMWVVLAAVLALDYFLLGKTYELSVIIKSFLGYFPVADIYTSINSALWYFTFILFYYLMFPIVFRRDRPLFSAFIVLLLGYVLTRLSLPVTKDLLKLYQLHILLFPLGMVFAWLNTKEPGVRFQEVLLKFFHKPMLAGVTRYLIVAGLLFAFGYTAVHSGVGKGVMAEQLSSIVTMLVLIAAFLLKNVHSELLVIFGKYSYEIYLLHWPIMYRHDFIYKYLPASFGTLFYLVFFVLVGIVLNKFVRKVLEPGAVKK</sequence>
<reference evidence="3 4" key="1">
    <citation type="journal article" date="2015" name="Nature">
        <title>rRNA introns, odd ribosomes, and small enigmatic genomes across a large radiation of phyla.</title>
        <authorList>
            <person name="Brown C.T."/>
            <person name="Hug L.A."/>
            <person name="Thomas B.C."/>
            <person name="Sharon I."/>
            <person name="Castelle C.J."/>
            <person name="Singh A."/>
            <person name="Wilkins M.J."/>
            <person name="Williams K.H."/>
            <person name="Banfield J.F."/>
        </authorList>
    </citation>
    <scope>NUCLEOTIDE SEQUENCE [LARGE SCALE GENOMIC DNA]</scope>
</reference>
<dbReference type="Proteomes" id="UP000033947">
    <property type="component" value="Unassembled WGS sequence"/>
</dbReference>
<feature type="transmembrane region" description="Helical" evidence="1">
    <location>
        <begin position="283"/>
        <end position="299"/>
    </location>
</feature>
<feature type="transmembrane region" description="Helical" evidence="1">
    <location>
        <begin position="306"/>
        <end position="325"/>
    </location>
</feature>
<dbReference type="Pfam" id="PF01757">
    <property type="entry name" value="Acyl_transf_3"/>
    <property type="match status" value="1"/>
</dbReference>
<feature type="transmembrane region" description="Helical" evidence="1">
    <location>
        <begin position="151"/>
        <end position="172"/>
    </location>
</feature>
<evidence type="ECO:0000313" key="4">
    <source>
        <dbReference type="Proteomes" id="UP000033947"/>
    </source>
</evidence>
<proteinExistence type="predicted"/>
<feature type="transmembrane region" description="Helical" evidence="1">
    <location>
        <begin position="208"/>
        <end position="228"/>
    </location>
</feature>
<accession>A0A0G0VSS4</accession>
<feature type="transmembrane region" description="Helical" evidence="1">
    <location>
        <begin position="68"/>
        <end position="90"/>
    </location>
</feature>
<gene>
    <name evidence="3" type="ORF">UU55_C0012G0035</name>
</gene>
<feature type="transmembrane region" description="Helical" evidence="1">
    <location>
        <begin position="184"/>
        <end position="202"/>
    </location>
</feature>
<feature type="transmembrane region" description="Helical" evidence="1">
    <location>
        <begin position="6"/>
        <end position="25"/>
    </location>
</feature>
<name>A0A0G0VSS4_UNCKA</name>
<feature type="domain" description="Acyltransferase 3" evidence="2">
    <location>
        <begin position="44"/>
        <end position="354"/>
    </location>
</feature>